<accession>A0A2A6CNX1</accession>
<dbReference type="PANTHER" id="PTHR45830">
    <property type="entry name" value="SERPENTINE RECEPTOR, CLASS I"/>
    <property type="match status" value="1"/>
</dbReference>
<sequence>MPNETFTYRFDLDRDYFIDFSMRYQSMLPFVALFTFRPLILIMLMKKKDYMEADIRLGYLVNQIAMICQEFNFCFFFRIHVLAPYAGLYCDGPICRMGIEKPYLMVCCSRLSRRSEKCIMILKAILAFFTIGTLPTFLFLLFRMHQLIIASTQSRLKLSRRTLRILLALISVLLMSNVAGFFSFARDCSNSTEMEKVGAFTTLHPMTSQIPDLSWLKKRGGTLFLIGMPGQAEFFKEELLLLACSIALIAPFIGCATLHSIIVLRGQKQLMSSMTQRSQSRLIRVFFIQLIGVHFFYLFPLSMMLMYMTIDITWIFSTWHITIGRCAFLIFFTLEGTQLSLIFLLKNPLHRQVSKWSETDLYTSVYRSSKPSFCLLASGKVHLLLPVVFDKPYPQHGNGETSANISKAISDLRFEI</sequence>
<reference evidence="2" key="1">
    <citation type="journal article" date="2008" name="Nat. Genet.">
        <title>The Pristionchus pacificus genome provides a unique perspective on nematode lifestyle and parasitism.</title>
        <authorList>
            <person name="Dieterich C."/>
            <person name="Clifton S.W."/>
            <person name="Schuster L.N."/>
            <person name="Chinwalla A."/>
            <person name="Delehaunty K."/>
            <person name="Dinkelacker I."/>
            <person name="Fulton L."/>
            <person name="Fulton R."/>
            <person name="Godfrey J."/>
            <person name="Minx P."/>
            <person name="Mitreva M."/>
            <person name="Roeseler W."/>
            <person name="Tian H."/>
            <person name="Witte H."/>
            <person name="Yang S.P."/>
            <person name="Wilson R.K."/>
            <person name="Sommer R.J."/>
        </authorList>
    </citation>
    <scope>NUCLEOTIDE SEQUENCE [LARGE SCALE GENOMIC DNA]</scope>
    <source>
        <strain evidence="2">PS312</strain>
    </source>
</reference>
<dbReference type="PANTHER" id="PTHR45830:SF15">
    <property type="entry name" value="SERPENTINE RECEPTOR, CLASS I"/>
    <property type="match status" value="1"/>
</dbReference>
<dbReference type="Proteomes" id="UP000005239">
    <property type="component" value="Unassembled WGS sequence"/>
</dbReference>
<name>A0A2A6CNX1_PRIPA</name>
<keyword evidence="2" id="KW-1185">Reference proteome</keyword>
<evidence type="ECO:0000313" key="1">
    <source>
        <dbReference type="EnsemblMetazoa" id="PPA32450.1"/>
    </source>
</evidence>
<protein>
    <submittedName>
        <fullName evidence="1">Uncharacterized protein</fullName>
    </submittedName>
</protein>
<dbReference type="AlphaFoldDB" id="A0A2A6CNX1"/>
<dbReference type="EnsemblMetazoa" id="PPA32450.1">
    <property type="protein sequence ID" value="PPA32450.1"/>
    <property type="gene ID" value="WBGene00205311"/>
</dbReference>
<evidence type="ECO:0000313" key="2">
    <source>
        <dbReference type="Proteomes" id="UP000005239"/>
    </source>
</evidence>
<proteinExistence type="predicted"/>
<organism evidence="1 2">
    <name type="scientific">Pristionchus pacificus</name>
    <name type="common">Parasitic nematode worm</name>
    <dbReference type="NCBI Taxonomy" id="54126"/>
    <lineage>
        <taxon>Eukaryota</taxon>
        <taxon>Metazoa</taxon>
        <taxon>Ecdysozoa</taxon>
        <taxon>Nematoda</taxon>
        <taxon>Chromadorea</taxon>
        <taxon>Rhabditida</taxon>
        <taxon>Rhabditina</taxon>
        <taxon>Diplogasteromorpha</taxon>
        <taxon>Diplogasteroidea</taxon>
        <taxon>Neodiplogasteridae</taxon>
        <taxon>Pristionchus</taxon>
    </lineage>
</organism>
<accession>A0A8R1YJC7</accession>
<gene>
    <name evidence="1" type="primary">WBGene00205311</name>
</gene>
<reference evidence="1" key="2">
    <citation type="submission" date="2022-06" db="UniProtKB">
        <authorList>
            <consortium name="EnsemblMetazoa"/>
        </authorList>
    </citation>
    <scope>IDENTIFICATION</scope>
    <source>
        <strain evidence="1">PS312</strain>
    </source>
</reference>